<gene>
    <name evidence="1" type="ORF">WMSIL1_LOCUS13416</name>
</gene>
<dbReference type="EMBL" id="CABIJS010000696">
    <property type="protein sequence ID" value="VUZ55613.1"/>
    <property type="molecule type" value="Genomic_DNA"/>
</dbReference>
<protein>
    <submittedName>
        <fullName evidence="1">Uncharacterized protein</fullName>
    </submittedName>
</protein>
<dbReference type="AlphaFoldDB" id="A0A564Z992"/>
<proteinExistence type="predicted"/>
<evidence type="ECO:0000313" key="2">
    <source>
        <dbReference type="Proteomes" id="UP000321570"/>
    </source>
</evidence>
<reference evidence="1 2" key="1">
    <citation type="submission" date="2019-07" db="EMBL/GenBank/DDBJ databases">
        <authorList>
            <person name="Jastrzebski P J."/>
            <person name="Paukszto L."/>
            <person name="Jastrzebski P J."/>
        </authorList>
    </citation>
    <scope>NUCLEOTIDE SEQUENCE [LARGE SCALE GENOMIC DNA]</scope>
    <source>
        <strain evidence="1 2">WMS-il1</strain>
    </source>
</reference>
<dbReference type="Proteomes" id="UP000321570">
    <property type="component" value="Unassembled WGS sequence"/>
</dbReference>
<evidence type="ECO:0000313" key="1">
    <source>
        <dbReference type="EMBL" id="VUZ55613.1"/>
    </source>
</evidence>
<sequence length="115" mass="13531">MGKGGGVKSVMPEINALMEDIEKISDRCDRALDNLIHFPTFEVEFLYRRIGELISEIKKSLHAFRHTRFTIHRTNSIYYSYFTEQLNLALHSLSVYQKNIHKRWYGQNKCNPSSH</sequence>
<accession>A0A564Z992</accession>
<keyword evidence="2" id="KW-1185">Reference proteome</keyword>
<organism evidence="1 2">
    <name type="scientific">Hymenolepis diminuta</name>
    <name type="common">Rat tapeworm</name>
    <dbReference type="NCBI Taxonomy" id="6216"/>
    <lineage>
        <taxon>Eukaryota</taxon>
        <taxon>Metazoa</taxon>
        <taxon>Spiralia</taxon>
        <taxon>Lophotrochozoa</taxon>
        <taxon>Platyhelminthes</taxon>
        <taxon>Cestoda</taxon>
        <taxon>Eucestoda</taxon>
        <taxon>Cyclophyllidea</taxon>
        <taxon>Hymenolepididae</taxon>
        <taxon>Hymenolepis</taxon>
    </lineage>
</organism>
<name>A0A564Z992_HYMDI</name>